<keyword evidence="3" id="KW-0343">GTPase activation</keyword>
<dbReference type="Proteomes" id="UP000186698">
    <property type="component" value="Chromosome 9_10L"/>
</dbReference>
<gene>
    <name evidence="14" type="primary">LOC108701317</name>
</gene>
<protein>
    <recommendedName>
        <fullName evidence="6">Rho GTPase-activating protein 15</fullName>
    </recommendedName>
    <alternativeName>
        <fullName evidence="7">ArhGAP15</fullName>
    </alternativeName>
    <alternativeName>
        <fullName evidence="8">Rho-type GTPase-activating protein 15</fullName>
    </alternativeName>
</protein>
<evidence type="ECO:0000256" key="1">
    <source>
        <dbReference type="ARBA" id="ARBA00004170"/>
    </source>
</evidence>
<evidence type="ECO:0000256" key="3">
    <source>
        <dbReference type="ARBA" id="ARBA00022468"/>
    </source>
</evidence>
<dbReference type="InterPro" id="IPR001849">
    <property type="entry name" value="PH_domain"/>
</dbReference>
<dbReference type="Pfam" id="PF00169">
    <property type="entry name" value="PH"/>
    <property type="match status" value="1"/>
</dbReference>
<dbReference type="SMART" id="SM00233">
    <property type="entry name" value="PH"/>
    <property type="match status" value="1"/>
</dbReference>
<dbReference type="AlphaFoldDB" id="A0A8J0TUA9"/>
<evidence type="ECO:0000256" key="7">
    <source>
        <dbReference type="ARBA" id="ARBA00042482"/>
    </source>
</evidence>
<dbReference type="CDD" id="cd04403">
    <property type="entry name" value="RhoGAP_ARHGAP27_15_12_9"/>
    <property type="match status" value="1"/>
</dbReference>
<dbReference type="PRINTS" id="PR00683">
    <property type="entry name" value="SPECTRINPH"/>
</dbReference>
<evidence type="ECO:0000313" key="14">
    <source>
        <dbReference type="RefSeq" id="XP_018091241.2"/>
    </source>
</evidence>
<name>A0A8J0TUA9_XENLA</name>
<feature type="domain" description="PH" evidence="10">
    <location>
        <begin position="147"/>
        <end position="256"/>
    </location>
</feature>
<dbReference type="CDD" id="cd13233">
    <property type="entry name" value="PH_ARHGAP9-like"/>
    <property type="match status" value="1"/>
</dbReference>
<feature type="domain" description="WW" evidence="11">
    <location>
        <begin position="32"/>
        <end position="60"/>
    </location>
</feature>
<dbReference type="CTD" id="108701317"/>
<dbReference type="GO" id="GO:0005737">
    <property type="term" value="C:cytoplasm"/>
    <property type="evidence" value="ECO:0000318"/>
    <property type="project" value="GO_Central"/>
</dbReference>
<comment type="subcellular location">
    <subcellularLocation>
        <location evidence="2">Cytoplasm</location>
    </subcellularLocation>
    <subcellularLocation>
        <location evidence="1">Membrane</location>
        <topology evidence="1">Peripheral membrane protein</topology>
    </subcellularLocation>
</comment>
<evidence type="ECO:0000256" key="6">
    <source>
        <dbReference type="ARBA" id="ARBA00040777"/>
    </source>
</evidence>
<proteinExistence type="predicted"/>
<dbReference type="PANTHER" id="PTHR23176">
    <property type="entry name" value="RHO/RAC/CDC GTPASE-ACTIVATING PROTEIN"/>
    <property type="match status" value="1"/>
</dbReference>
<evidence type="ECO:0000313" key="13">
    <source>
        <dbReference type="Proteomes" id="UP000186698"/>
    </source>
</evidence>
<evidence type="ECO:0000256" key="5">
    <source>
        <dbReference type="ARBA" id="ARBA00023136"/>
    </source>
</evidence>
<evidence type="ECO:0000259" key="11">
    <source>
        <dbReference type="PROSITE" id="PS50020"/>
    </source>
</evidence>
<dbReference type="PROSITE" id="PS50238">
    <property type="entry name" value="RHOGAP"/>
    <property type="match status" value="1"/>
</dbReference>
<organism evidence="13 14">
    <name type="scientific">Xenopus laevis</name>
    <name type="common">African clawed frog</name>
    <dbReference type="NCBI Taxonomy" id="8355"/>
    <lineage>
        <taxon>Eukaryota</taxon>
        <taxon>Metazoa</taxon>
        <taxon>Chordata</taxon>
        <taxon>Craniata</taxon>
        <taxon>Vertebrata</taxon>
        <taxon>Euteleostomi</taxon>
        <taxon>Amphibia</taxon>
        <taxon>Batrachia</taxon>
        <taxon>Anura</taxon>
        <taxon>Pipoidea</taxon>
        <taxon>Pipidae</taxon>
        <taxon>Xenopodinae</taxon>
        <taxon>Xenopus</taxon>
        <taxon>Xenopus</taxon>
    </lineage>
</organism>
<dbReference type="Gene3D" id="1.10.555.10">
    <property type="entry name" value="Rho GTPase activation protein"/>
    <property type="match status" value="1"/>
</dbReference>
<dbReference type="InterPro" id="IPR008936">
    <property type="entry name" value="Rho_GTPase_activation_prot"/>
</dbReference>
<dbReference type="InterPro" id="IPR036020">
    <property type="entry name" value="WW_dom_sf"/>
</dbReference>
<dbReference type="PROSITE" id="PS50003">
    <property type="entry name" value="PH_DOMAIN"/>
    <property type="match status" value="1"/>
</dbReference>
<dbReference type="InterPro" id="IPR050729">
    <property type="entry name" value="Rho-GAP"/>
</dbReference>
<dbReference type="InterPro" id="IPR001202">
    <property type="entry name" value="WW_dom"/>
</dbReference>
<evidence type="ECO:0000259" key="10">
    <source>
        <dbReference type="PROSITE" id="PS50003"/>
    </source>
</evidence>
<evidence type="ECO:0000256" key="9">
    <source>
        <dbReference type="SAM" id="SignalP"/>
    </source>
</evidence>
<keyword evidence="4" id="KW-0963">Cytoplasm</keyword>
<dbReference type="PANTHER" id="PTHR23176:SF108">
    <property type="entry name" value="RHO GTPASE-ACTIVATING PROTEIN 15"/>
    <property type="match status" value="1"/>
</dbReference>
<dbReference type="SUPFAM" id="SSF48350">
    <property type="entry name" value="GTPase activation domain, GAP"/>
    <property type="match status" value="1"/>
</dbReference>
<dbReference type="OrthoDB" id="79452at2759"/>
<evidence type="ECO:0000256" key="4">
    <source>
        <dbReference type="ARBA" id="ARBA00022490"/>
    </source>
</evidence>
<keyword evidence="5" id="KW-0472">Membrane</keyword>
<dbReference type="SUPFAM" id="SSF50729">
    <property type="entry name" value="PH domain-like"/>
    <property type="match status" value="1"/>
</dbReference>
<dbReference type="Pfam" id="PF00620">
    <property type="entry name" value="RhoGAP"/>
    <property type="match status" value="1"/>
</dbReference>
<dbReference type="GO" id="GO:0005543">
    <property type="term" value="F:phospholipid binding"/>
    <property type="evidence" value="ECO:0007669"/>
    <property type="project" value="InterPro"/>
</dbReference>
<accession>A0A8J0TUA9</accession>
<dbReference type="GO" id="GO:0005096">
    <property type="term" value="F:GTPase activator activity"/>
    <property type="evidence" value="ECO:0000318"/>
    <property type="project" value="GO_Central"/>
</dbReference>
<dbReference type="Gene3D" id="2.30.29.30">
    <property type="entry name" value="Pleckstrin-homology domain (PH domain)/Phosphotyrosine-binding domain (PTB)"/>
    <property type="match status" value="1"/>
</dbReference>
<keyword evidence="13" id="KW-1185">Reference proteome</keyword>
<dbReference type="InterPro" id="IPR000198">
    <property type="entry name" value="RhoGAP_dom"/>
</dbReference>
<feature type="signal peptide" evidence="9">
    <location>
        <begin position="1"/>
        <end position="15"/>
    </location>
</feature>
<evidence type="ECO:0000256" key="2">
    <source>
        <dbReference type="ARBA" id="ARBA00004496"/>
    </source>
</evidence>
<feature type="domain" description="Rho-GAP" evidence="12">
    <location>
        <begin position="345"/>
        <end position="534"/>
    </location>
</feature>
<sequence>MFFIHLAFHFSYCLILEPPYPVGTPVQILDLWEVYEDSFTGRRFYVHSISKERKWKPPRSVPPVPPKNNIKALSETCNETLGSDTKTTGPVQMRIRNANLKLERGCQAKSLVLGEADGATKPISRHRRNHSQQFVLENAVTKNILVNLNKEGFLNKTKIADRGKKLRKNWVTSYTVLSGLKLEFYKDAKDQAASNLKSSKLECIDLHGASIEWTNEKSSRKNVFQITTLSGNEFLFQSDADITVQEWFRAIRNTIDSLGTEKKSPPLHNNIQKTSSVELLHLEGETTKEQKNEQRKSLIFKLNYSASDTSERNRVKTKLKKFISRRPSLKTLQEKGIIKDQVFGCHLETLCKRENTTVPHFVKQCIEAVEKRGMDADGIYRVSGNLSTIQKLRFIVNQEEKLNLDDSQWDDIHVVTGALKMFFRELPEPLFPYRFFEQFVEAIKLQESDLRVKAMRELVWKLPPANCNTMKVLFEHLRKIAVDASVNLMSTQSLGIVFGPTLLRPESDMGNMAVCMVYQNQIVELMLTEFDDVFS</sequence>
<dbReference type="PROSITE" id="PS50020">
    <property type="entry name" value="WW_DOMAIN_2"/>
    <property type="match status" value="1"/>
</dbReference>
<dbReference type="InterPro" id="IPR011993">
    <property type="entry name" value="PH-like_dom_sf"/>
</dbReference>
<dbReference type="GeneID" id="108701317"/>
<dbReference type="RefSeq" id="XP_018091241.2">
    <property type="nucleotide sequence ID" value="XM_018235752.2"/>
</dbReference>
<dbReference type="GO" id="GO:0005886">
    <property type="term" value="C:plasma membrane"/>
    <property type="evidence" value="ECO:0000318"/>
    <property type="project" value="GO_Central"/>
</dbReference>
<keyword evidence="9" id="KW-0732">Signal</keyword>
<dbReference type="KEGG" id="xla:108701317"/>
<dbReference type="GO" id="GO:0007264">
    <property type="term" value="P:small GTPase-mediated signal transduction"/>
    <property type="evidence" value="ECO:0000318"/>
    <property type="project" value="GO_Central"/>
</dbReference>
<reference evidence="14" key="1">
    <citation type="submission" date="2025-08" db="UniProtKB">
        <authorList>
            <consortium name="RefSeq"/>
        </authorList>
    </citation>
    <scope>IDENTIFICATION</scope>
    <source>
        <strain evidence="14">J_2021</strain>
        <tissue evidence="14">Erythrocytes</tissue>
    </source>
</reference>
<dbReference type="SMART" id="SM00324">
    <property type="entry name" value="RhoGAP"/>
    <property type="match status" value="1"/>
</dbReference>
<dbReference type="SUPFAM" id="SSF51045">
    <property type="entry name" value="WW domain"/>
    <property type="match status" value="1"/>
</dbReference>
<evidence type="ECO:0000259" key="12">
    <source>
        <dbReference type="PROSITE" id="PS50238"/>
    </source>
</evidence>
<dbReference type="FunFam" id="1.10.555.10:FF:000003">
    <property type="entry name" value="Putative rho GTPase-activating protein 12"/>
    <property type="match status" value="1"/>
</dbReference>
<dbReference type="InterPro" id="IPR001605">
    <property type="entry name" value="PH_dom-spectrin-type"/>
</dbReference>
<evidence type="ECO:0000256" key="8">
    <source>
        <dbReference type="ARBA" id="ARBA00042925"/>
    </source>
</evidence>
<feature type="chain" id="PRO_5035324217" description="Rho GTPase-activating protein 15" evidence="9">
    <location>
        <begin position="16"/>
        <end position="535"/>
    </location>
</feature>